<dbReference type="HOGENOM" id="CLU_2412799_0_0_1"/>
<dbReference type="InParanoid" id="A0A0C2S8U2"/>
<sequence length="92" mass="10519">MRFRARRRKSPSCALSQSLRFIVTAGGDKVSHSHIGLSKDWPNYETTPQHEAAQTNSQLTDLKVPMPTKVDRLERARQGVYGSWVRVHHGHR</sequence>
<dbReference type="Proteomes" id="UP000054549">
    <property type="component" value="Unassembled WGS sequence"/>
</dbReference>
<evidence type="ECO:0000313" key="1">
    <source>
        <dbReference type="EMBL" id="KIL59220.1"/>
    </source>
</evidence>
<reference evidence="1 2" key="1">
    <citation type="submission" date="2014-04" db="EMBL/GenBank/DDBJ databases">
        <title>Evolutionary Origins and Diversification of the Mycorrhizal Mutualists.</title>
        <authorList>
            <consortium name="DOE Joint Genome Institute"/>
            <consortium name="Mycorrhizal Genomics Consortium"/>
            <person name="Kohler A."/>
            <person name="Kuo A."/>
            <person name="Nagy L.G."/>
            <person name="Floudas D."/>
            <person name="Copeland A."/>
            <person name="Barry K.W."/>
            <person name="Cichocki N."/>
            <person name="Veneault-Fourrey C."/>
            <person name="LaButti K."/>
            <person name="Lindquist E.A."/>
            <person name="Lipzen A."/>
            <person name="Lundell T."/>
            <person name="Morin E."/>
            <person name="Murat C."/>
            <person name="Riley R."/>
            <person name="Ohm R."/>
            <person name="Sun H."/>
            <person name="Tunlid A."/>
            <person name="Henrissat B."/>
            <person name="Grigoriev I.V."/>
            <person name="Hibbett D.S."/>
            <person name="Martin F."/>
        </authorList>
    </citation>
    <scope>NUCLEOTIDE SEQUENCE [LARGE SCALE GENOMIC DNA]</scope>
    <source>
        <strain evidence="1 2">Koide BX008</strain>
    </source>
</reference>
<accession>A0A0C2S8U2</accession>
<gene>
    <name evidence="1" type="ORF">M378DRAFT_169630</name>
</gene>
<protein>
    <submittedName>
        <fullName evidence="1">Uncharacterized protein</fullName>
    </submittedName>
</protein>
<evidence type="ECO:0000313" key="2">
    <source>
        <dbReference type="Proteomes" id="UP000054549"/>
    </source>
</evidence>
<proteinExistence type="predicted"/>
<keyword evidence="2" id="KW-1185">Reference proteome</keyword>
<organism evidence="1 2">
    <name type="scientific">Amanita muscaria (strain Koide BX008)</name>
    <dbReference type="NCBI Taxonomy" id="946122"/>
    <lineage>
        <taxon>Eukaryota</taxon>
        <taxon>Fungi</taxon>
        <taxon>Dikarya</taxon>
        <taxon>Basidiomycota</taxon>
        <taxon>Agaricomycotina</taxon>
        <taxon>Agaricomycetes</taxon>
        <taxon>Agaricomycetidae</taxon>
        <taxon>Agaricales</taxon>
        <taxon>Pluteineae</taxon>
        <taxon>Amanitaceae</taxon>
        <taxon>Amanita</taxon>
    </lineage>
</organism>
<name>A0A0C2S8U2_AMAMK</name>
<dbReference type="EMBL" id="KN818320">
    <property type="protein sequence ID" value="KIL59220.1"/>
    <property type="molecule type" value="Genomic_DNA"/>
</dbReference>
<dbReference type="AlphaFoldDB" id="A0A0C2S8U2"/>